<dbReference type="HOGENOM" id="CLU_084199_0_0_4"/>
<dbReference type="Gene3D" id="3.20.20.370">
    <property type="entry name" value="Glycoside hydrolase/deacetylase"/>
    <property type="match status" value="1"/>
</dbReference>
<evidence type="ECO:0000313" key="2">
    <source>
        <dbReference type="EMBL" id="ADE11612.1"/>
    </source>
</evidence>
<dbReference type="STRING" id="580332.Slit_1375"/>
<reference evidence="2 3" key="1">
    <citation type="submission" date="2010-03" db="EMBL/GenBank/DDBJ databases">
        <title>Complete sequence of Sideroxydans lithotrophicus ES-1.</title>
        <authorList>
            <consortium name="US DOE Joint Genome Institute"/>
            <person name="Lucas S."/>
            <person name="Copeland A."/>
            <person name="Lapidus A."/>
            <person name="Cheng J.-F."/>
            <person name="Bruce D."/>
            <person name="Goodwin L."/>
            <person name="Pitluck S."/>
            <person name="Munk A.C."/>
            <person name="Detter J.C."/>
            <person name="Han C."/>
            <person name="Tapia R."/>
            <person name="Larimer F."/>
            <person name="Land M."/>
            <person name="Hauser L."/>
            <person name="Kyrpides N."/>
            <person name="Ivanova N."/>
            <person name="Emerson D."/>
            <person name="Woyke T."/>
        </authorList>
    </citation>
    <scope>NUCLEOTIDE SEQUENCE [LARGE SCALE GENOMIC DNA]</scope>
    <source>
        <strain evidence="2 3">ES-1</strain>
    </source>
</reference>
<gene>
    <name evidence="2" type="ordered locus">Slit_1375</name>
</gene>
<dbReference type="GO" id="GO:0016810">
    <property type="term" value="F:hydrolase activity, acting on carbon-nitrogen (but not peptide) bonds"/>
    <property type="evidence" value="ECO:0007669"/>
    <property type="project" value="InterPro"/>
</dbReference>
<dbReference type="AlphaFoldDB" id="D5CRM6"/>
<dbReference type="OrthoDB" id="5589314at2"/>
<dbReference type="EMBL" id="CP001965">
    <property type="protein sequence ID" value="ADE11612.1"/>
    <property type="molecule type" value="Genomic_DNA"/>
</dbReference>
<proteinExistence type="predicted"/>
<dbReference type="GO" id="GO:0005975">
    <property type="term" value="P:carbohydrate metabolic process"/>
    <property type="evidence" value="ECO:0007669"/>
    <property type="project" value="InterPro"/>
</dbReference>
<dbReference type="RefSeq" id="WP_013029510.1">
    <property type="nucleotide sequence ID" value="NC_013959.1"/>
</dbReference>
<sequence length="301" mass="34144">MKKIALKIDVDTYRGTREGVPRLVEVLQRHHAQASFYFSLGPDHTGRAIKRVFRPGFMKKVSRTSVLEHYGFKTLMYGTLLPGPDIGRNCADIMRSVRDAGFEVGIHCYDHIRWQDHVAAKDADWTKREMQRAVDRFTEIFGEAPRAHAAAGWQTNRYALRQTQHLGFDYSSDTRGTQPFIPTWDAEIIACPQLPTTLPTLDELIGRDGITMENVAQHLLDITGKPSQTGHVYTLHAELEGQKWMPIFEQLLQGWQEQGYQLVSMREYLQGFKPADLPRYEVKAGTVDGRSGMLAVQGQNG</sequence>
<dbReference type="PROSITE" id="PS51677">
    <property type="entry name" value="NODB"/>
    <property type="match status" value="1"/>
</dbReference>
<dbReference type="InterPro" id="IPR002509">
    <property type="entry name" value="NODB_dom"/>
</dbReference>
<accession>D5CRM6</accession>
<dbReference type="InterPro" id="IPR011330">
    <property type="entry name" value="Glyco_hydro/deAcase_b/a-brl"/>
</dbReference>
<dbReference type="SUPFAM" id="SSF88713">
    <property type="entry name" value="Glycoside hydrolase/deacetylase"/>
    <property type="match status" value="1"/>
</dbReference>
<feature type="domain" description="NodB homology" evidence="1">
    <location>
        <begin position="2"/>
        <end position="263"/>
    </location>
</feature>
<keyword evidence="3" id="KW-1185">Reference proteome</keyword>
<dbReference type="Proteomes" id="UP000001625">
    <property type="component" value="Chromosome"/>
</dbReference>
<evidence type="ECO:0000313" key="3">
    <source>
        <dbReference type="Proteomes" id="UP000001625"/>
    </source>
</evidence>
<protein>
    <submittedName>
        <fullName evidence="2">Polysaccharide deacetylase</fullName>
    </submittedName>
</protein>
<dbReference type="eggNOG" id="COG0726">
    <property type="taxonomic scope" value="Bacteria"/>
</dbReference>
<dbReference type="KEGG" id="slt:Slit_1375"/>
<name>D5CRM6_SIDLE</name>
<organism evidence="2 3">
    <name type="scientific">Sideroxydans lithotrophicus (strain ES-1)</name>
    <dbReference type="NCBI Taxonomy" id="580332"/>
    <lineage>
        <taxon>Bacteria</taxon>
        <taxon>Pseudomonadati</taxon>
        <taxon>Pseudomonadota</taxon>
        <taxon>Betaproteobacteria</taxon>
        <taxon>Nitrosomonadales</taxon>
        <taxon>Gallionellaceae</taxon>
        <taxon>Sideroxydans</taxon>
    </lineage>
</organism>
<dbReference type="Pfam" id="PF01522">
    <property type="entry name" value="Polysacc_deac_1"/>
    <property type="match status" value="1"/>
</dbReference>
<evidence type="ECO:0000259" key="1">
    <source>
        <dbReference type="PROSITE" id="PS51677"/>
    </source>
</evidence>